<evidence type="ECO:0000256" key="1">
    <source>
        <dbReference type="ARBA" id="ARBA00005641"/>
    </source>
</evidence>
<keyword evidence="5" id="KW-0732">Signal</keyword>
<dbReference type="InterPro" id="IPR041036">
    <property type="entry name" value="GH5_C"/>
</dbReference>
<evidence type="ECO:0000256" key="5">
    <source>
        <dbReference type="SAM" id="SignalP"/>
    </source>
</evidence>
<evidence type="ECO:0000256" key="3">
    <source>
        <dbReference type="ARBA" id="ARBA00023295"/>
    </source>
</evidence>
<dbReference type="Pfam" id="PF00150">
    <property type="entry name" value="Cellulase"/>
    <property type="match status" value="1"/>
</dbReference>
<evidence type="ECO:0000256" key="4">
    <source>
        <dbReference type="RuleBase" id="RU361153"/>
    </source>
</evidence>
<dbReference type="InterPro" id="IPR017853">
    <property type="entry name" value="GH"/>
</dbReference>
<gene>
    <name evidence="8" type="ORF">EJK80_01645</name>
</gene>
<comment type="similarity">
    <text evidence="1 4">Belongs to the glycosyl hydrolase 5 (cellulase A) family.</text>
</comment>
<feature type="domain" description="Glycoside hydrolase family 5" evidence="6">
    <location>
        <begin position="61"/>
        <end position="358"/>
    </location>
</feature>
<dbReference type="STRING" id="1686286.GCA_900092335_00536"/>
<dbReference type="PANTHER" id="PTHR31308">
    <property type="match status" value="1"/>
</dbReference>
<evidence type="ECO:0000259" key="7">
    <source>
        <dbReference type="Pfam" id="PF18564"/>
    </source>
</evidence>
<protein>
    <submittedName>
        <fullName evidence="8">Glycoside hydrolase family 5 protein</fullName>
    </submittedName>
</protein>
<accession>A0A540R9B5</accession>
<evidence type="ECO:0000313" key="9">
    <source>
        <dbReference type="Proteomes" id="UP000318080"/>
    </source>
</evidence>
<dbReference type="Proteomes" id="UP000318080">
    <property type="component" value="Unassembled WGS sequence"/>
</dbReference>
<dbReference type="GO" id="GO:0004553">
    <property type="term" value="F:hydrolase activity, hydrolyzing O-glycosyl compounds"/>
    <property type="evidence" value="ECO:0007669"/>
    <property type="project" value="InterPro"/>
</dbReference>
<evidence type="ECO:0000256" key="2">
    <source>
        <dbReference type="ARBA" id="ARBA00022801"/>
    </source>
</evidence>
<feature type="chain" id="PRO_5038995375" evidence="5">
    <location>
        <begin position="32"/>
        <end position="507"/>
    </location>
</feature>
<dbReference type="SUPFAM" id="SSF51445">
    <property type="entry name" value="(Trans)glycosidases"/>
    <property type="match status" value="1"/>
</dbReference>
<dbReference type="Pfam" id="PF18564">
    <property type="entry name" value="Glyco_hydro_5_C"/>
    <property type="match status" value="1"/>
</dbReference>
<organism evidence="8 9">
    <name type="scientific">Corynebacterium phoceense</name>
    <dbReference type="NCBI Taxonomy" id="1686286"/>
    <lineage>
        <taxon>Bacteria</taxon>
        <taxon>Bacillati</taxon>
        <taxon>Actinomycetota</taxon>
        <taxon>Actinomycetes</taxon>
        <taxon>Mycobacteriales</taxon>
        <taxon>Corynebacteriaceae</taxon>
        <taxon>Corynebacterium</taxon>
    </lineage>
</organism>
<comment type="caution">
    <text evidence="8">The sequence shown here is derived from an EMBL/GenBank/DDBJ whole genome shotgun (WGS) entry which is preliminary data.</text>
</comment>
<dbReference type="Gene3D" id="3.20.20.80">
    <property type="entry name" value="Glycosidases"/>
    <property type="match status" value="1"/>
</dbReference>
<dbReference type="GO" id="GO:0016042">
    <property type="term" value="P:lipid catabolic process"/>
    <property type="evidence" value="ECO:0007669"/>
    <property type="project" value="UniProtKB-ARBA"/>
</dbReference>
<keyword evidence="3 4" id="KW-0326">Glycosidase</keyword>
<dbReference type="GO" id="GO:0000272">
    <property type="term" value="P:polysaccharide catabolic process"/>
    <property type="evidence" value="ECO:0007669"/>
    <property type="project" value="InterPro"/>
</dbReference>
<dbReference type="InterPro" id="IPR013780">
    <property type="entry name" value="Glyco_hydro_b"/>
</dbReference>
<keyword evidence="9" id="KW-1185">Reference proteome</keyword>
<dbReference type="GO" id="GO:1901136">
    <property type="term" value="P:carbohydrate derivative catabolic process"/>
    <property type="evidence" value="ECO:0007669"/>
    <property type="project" value="UniProtKB-ARBA"/>
</dbReference>
<proteinExistence type="inferred from homology"/>
<evidence type="ECO:0000259" key="6">
    <source>
        <dbReference type="Pfam" id="PF00150"/>
    </source>
</evidence>
<dbReference type="RefSeq" id="WP_141628506.1">
    <property type="nucleotide sequence ID" value="NZ_VHIR01000002.1"/>
</dbReference>
<dbReference type="InterPro" id="IPR052066">
    <property type="entry name" value="Glycosphingolipid_Hydrolases"/>
</dbReference>
<dbReference type="PANTHER" id="PTHR31308:SF3">
    <property type="entry name" value="ENDOGLYCOCERAMIDASE"/>
    <property type="match status" value="1"/>
</dbReference>
<evidence type="ECO:0000313" key="8">
    <source>
        <dbReference type="EMBL" id="TQE44316.1"/>
    </source>
</evidence>
<dbReference type="EMBL" id="VHIR01000002">
    <property type="protein sequence ID" value="TQE44316.1"/>
    <property type="molecule type" value="Genomic_DNA"/>
</dbReference>
<dbReference type="AlphaFoldDB" id="A0A540R9B5"/>
<dbReference type="InterPro" id="IPR001547">
    <property type="entry name" value="Glyco_hydro_5"/>
</dbReference>
<name>A0A540R9B5_9CORY</name>
<feature type="domain" description="Glycoside hydrolase family 5 C-terminal" evidence="7">
    <location>
        <begin position="416"/>
        <end position="478"/>
    </location>
</feature>
<sequence>MNNALLSLPKAAVAVAASVVLACGLAPAASASGSGMAAATTENVVNRPHTVGRWLVDDSGRVVTFHGENIVNKRAPWTPQALGIGEDDAAFLAKQGFNSVRLGLSWAAIEPQPGQYNDAYLAEIKQAIETFNSYGISTFLEYHQDFYTESLGGEGAPQWATFTDGLYNPDMGLAVAQFSPAIQRAFDNFFNNRTASDGVGIRDHYVNMWDHTAAYFADTPGIIGYGPINEPSAGAETIPCALDFCSESTLQKLRNLNKQVRDVIRRHDSEVGIWLTGYVTTVMGAPAHMGTKPDANTVYAFNSYAQVCTIPLEFPEAVCEPDHRKAINQSWAYANSQNMPAVLAEFGASKNPNLLRNQARLSDEYMQSRFHWQYGGYDPATTASSWQDQALVINPARPITEPGNTNWSNVKQLATPYPSAVAGTPTGWKTDGAFTATWNTARADGSGAFEPGAESTIKVPNIWAPNGYRVHVEGGHAVNAPADGIFRDVDLRIAADAGAVKVTVTPA</sequence>
<keyword evidence="2 4" id="KW-0378">Hydrolase</keyword>
<reference evidence="8 9" key="1">
    <citation type="submission" date="2019-06" db="EMBL/GenBank/DDBJ databases">
        <title>Draft genome of C. phoceense Strain 272.</title>
        <authorList>
            <person name="Pacheco L.G.C."/>
            <person name="Barberis C.M."/>
            <person name="Almuzara M.N."/>
            <person name="Traglia G.M."/>
            <person name="Santos C.S."/>
            <person name="Rocha D.J.P.G."/>
            <person name="Aguiar E.R.G.R."/>
            <person name="Vay C.A."/>
        </authorList>
    </citation>
    <scope>NUCLEOTIDE SEQUENCE [LARGE SCALE GENOMIC DNA]</scope>
    <source>
        <strain evidence="8 9">272</strain>
    </source>
</reference>
<dbReference type="Gene3D" id="2.60.40.1180">
    <property type="entry name" value="Golgi alpha-mannosidase II"/>
    <property type="match status" value="1"/>
</dbReference>
<feature type="signal peptide" evidence="5">
    <location>
        <begin position="1"/>
        <end position="31"/>
    </location>
</feature>